<keyword evidence="4" id="KW-1185">Reference proteome</keyword>
<feature type="transmembrane region" description="Helical" evidence="1">
    <location>
        <begin position="114"/>
        <end position="137"/>
    </location>
</feature>
<accession>A0A239G9Q3</accession>
<organism evidence="3 4">
    <name type="scientific">Asanoa hainanensis</name>
    <dbReference type="NCBI Taxonomy" id="560556"/>
    <lineage>
        <taxon>Bacteria</taxon>
        <taxon>Bacillati</taxon>
        <taxon>Actinomycetota</taxon>
        <taxon>Actinomycetes</taxon>
        <taxon>Micromonosporales</taxon>
        <taxon>Micromonosporaceae</taxon>
        <taxon>Asanoa</taxon>
    </lineage>
</organism>
<dbReference type="RefSeq" id="WP_089243773.1">
    <property type="nucleotide sequence ID" value="NZ_FZPH01000001.1"/>
</dbReference>
<evidence type="ECO:0000259" key="2">
    <source>
        <dbReference type="Pfam" id="PF25547"/>
    </source>
</evidence>
<keyword evidence="1" id="KW-1133">Transmembrane helix</keyword>
<dbReference type="AlphaFoldDB" id="A0A239G9Q3"/>
<reference evidence="3 4" key="1">
    <citation type="submission" date="2017-06" db="EMBL/GenBank/DDBJ databases">
        <authorList>
            <person name="Kim H.J."/>
            <person name="Triplett B.A."/>
        </authorList>
    </citation>
    <scope>NUCLEOTIDE SEQUENCE [LARGE SCALE GENOMIC DNA]</scope>
    <source>
        <strain evidence="3 4">CGMCC 4.5593</strain>
    </source>
</reference>
<sequence>MGLELPSELVPILGLIGVDWPESDETALYELGQTWIRFGETLGGAVGSSQQAVQTITAESQGQAIEAFSRWWGAEGSPASVLQPGQPAATTLGAALIACAGLVLALKIQVIVQLILLAVQIAQAIATAAVTFGASLAQIPIFRMITKIIVDQLIDMVIQELIGG</sequence>
<evidence type="ECO:0000256" key="1">
    <source>
        <dbReference type="SAM" id="Phobius"/>
    </source>
</evidence>
<evidence type="ECO:0000313" key="3">
    <source>
        <dbReference type="EMBL" id="SNS65675.1"/>
    </source>
</evidence>
<dbReference type="Proteomes" id="UP000198362">
    <property type="component" value="Unassembled WGS sequence"/>
</dbReference>
<dbReference type="EMBL" id="FZPH01000001">
    <property type="protein sequence ID" value="SNS65675.1"/>
    <property type="molecule type" value="Genomic_DNA"/>
</dbReference>
<protein>
    <recommendedName>
        <fullName evidence="2">Outer membrane channel protein CpnT-like N-terminal domain-containing protein</fullName>
    </recommendedName>
</protein>
<dbReference type="InterPro" id="IPR057746">
    <property type="entry name" value="CpnT-like_N"/>
</dbReference>
<name>A0A239G9Q3_9ACTN</name>
<keyword evidence="1" id="KW-0812">Transmembrane</keyword>
<feature type="transmembrane region" description="Helical" evidence="1">
    <location>
        <begin position="88"/>
        <end position="108"/>
    </location>
</feature>
<feature type="domain" description="Outer membrane channel protein CpnT-like N-terminal" evidence="2">
    <location>
        <begin position="15"/>
        <end position="146"/>
    </location>
</feature>
<keyword evidence="1" id="KW-0472">Membrane</keyword>
<dbReference type="Pfam" id="PF25547">
    <property type="entry name" value="WXG100_2"/>
    <property type="match status" value="1"/>
</dbReference>
<proteinExistence type="predicted"/>
<evidence type="ECO:0000313" key="4">
    <source>
        <dbReference type="Proteomes" id="UP000198362"/>
    </source>
</evidence>
<dbReference type="OrthoDB" id="2677932at2"/>
<gene>
    <name evidence="3" type="ORF">SAMN05421812_101284</name>
</gene>